<feature type="compositionally biased region" description="Basic and acidic residues" evidence="1">
    <location>
        <begin position="1"/>
        <end position="19"/>
    </location>
</feature>
<sequence>MADTRPADTARPAHPERTYSADPPPDPVPRDLPEQQAGLDEDPWEGDTERAEERADEETDDDTRDVPDTDEGGTARRQDTDGTGTEESPA</sequence>
<proteinExistence type="predicted"/>
<comment type="caution">
    <text evidence="2">The sequence shown here is derived from an EMBL/GenBank/DDBJ whole genome shotgun (WGS) entry which is preliminary data.</text>
</comment>
<reference evidence="3" key="1">
    <citation type="journal article" date="2019" name="Int. J. Syst. Evol. Microbiol.">
        <title>The Global Catalogue of Microorganisms (GCM) 10K type strain sequencing project: providing services to taxonomists for standard genome sequencing and annotation.</title>
        <authorList>
            <consortium name="The Broad Institute Genomics Platform"/>
            <consortium name="The Broad Institute Genome Sequencing Center for Infectious Disease"/>
            <person name="Wu L."/>
            <person name="Ma J."/>
        </authorList>
    </citation>
    <scope>NUCLEOTIDE SEQUENCE [LARGE SCALE GENOMIC DNA]</scope>
    <source>
        <strain evidence="3">SYNS20</strain>
    </source>
</reference>
<accession>A0ABW2JDS3</accession>
<evidence type="ECO:0000313" key="2">
    <source>
        <dbReference type="EMBL" id="MFC7303824.1"/>
    </source>
</evidence>
<dbReference type="Proteomes" id="UP001596523">
    <property type="component" value="Unassembled WGS sequence"/>
</dbReference>
<evidence type="ECO:0000313" key="3">
    <source>
        <dbReference type="Proteomes" id="UP001596523"/>
    </source>
</evidence>
<feature type="compositionally biased region" description="Polar residues" evidence="1">
    <location>
        <begin position="81"/>
        <end position="90"/>
    </location>
</feature>
<gene>
    <name evidence="2" type="ORF">ACFQVC_06295</name>
</gene>
<feature type="compositionally biased region" description="Acidic residues" evidence="1">
    <location>
        <begin position="54"/>
        <end position="71"/>
    </location>
</feature>
<evidence type="ECO:0000256" key="1">
    <source>
        <dbReference type="SAM" id="MobiDB-lite"/>
    </source>
</evidence>
<keyword evidence="3" id="KW-1185">Reference proteome</keyword>
<dbReference type="EMBL" id="JBHTCF010000002">
    <property type="protein sequence ID" value="MFC7303824.1"/>
    <property type="molecule type" value="Genomic_DNA"/>
</dbReference>
<protein>
    <submittedName>
        <fullName evidence="2">Uncharacterized protein</fullName>
    </submittedName>
</protein>
<feature type="region of interest" description="Disordered" evidence="1">
    <location>
        <begin position="1"/>
        <end position="90"/>
    </location>
</feature>
<organism evidence="2 3">
    <name type="scientific">Streptomyces monticola</name>
    <dbReference type="NCBI Taxonomy" id="2666263"/>
    <lineage>
        <taxon>Bacteria</taxon>
        <taxon>Bacillati</taxon>
        <taxon>Actinomycetota</taxon>
        <taxon>Actinomycetes</taxon>
        <taxon>Kitasatosporales</taxon>
        <taxon>Streptomycetaceae</taxon>
        <taxon>Streptomyces</taxon>
    </lineage>
</organism>
<dbReference type="RefSeq" id="WP_381827407.1">
    <property type="nucleotide sequence ID" value="NZ_JBHTCF010000002.1"/>
</dbReference>
<name>A0ABW2JDS3_9ACTN</name>